<feature type="region of interest" description="Disordered" evidence="1">
    <location>
        <begin position="20"/>
        <end position="89"/>
    </location>
</feature>
<evidence type="ECO:0000256" key="1">
    <source>
        <dbReference type="SAM" id="MobiDB-lite"/>
    </source>
</evidence>
<reference evidence="4" key="1">
    <citation type="submission" date="2017-02" db="UniProtKB">
        <authorList>
            <consortium name="WormBaseParasite"/>
        </authorList>
    </citation>
    <scope>IDENTIFICATION</scope>
</reference>
<feature type="compositionally biased region" description="Low complexity" evidence="1">
    <location>
        <begin position="20"/>
        <end position="40"/>
    </location>
</feature>
<protein>
    <submittedName>
        <fullName evidence="4">Harpin HrpZ</fullName>
    </submittedName>
</protein>
<feature type="compositionally biased region" description="Polar residues" evidence="1">
    <location>
        <begin position="78"/>
        <end position="89"/>
    </location>
</feature>
<dbReference type="EMBL" id="UYSL01021689">
    <property type="protein sequence ID" value="VDL78919.1"/>
    <property type="molecule type" value="Genomic_DNA"/>
</dbReference>
<dbReference type="Proteomes" id="UP000271162">
    <property type="component" value="Unassembled WGS sequence"/>
</dbReference>
<dbReference type="WBParaSite" id="NBR_0001532401-mRNA-1">
    <property type="protein sequence ID" value="NBR_0001532401-mRNA-1"/>
    <property type="gene ID" value="NBR_0001532401"/>
</dbReference>
<organism evidence="4">
    <name type="scientific">Nippostrongylus brasiliensis</name>
    <name type="common">Rat hookworm</name>
    <dbReference type="NCBI Taxonomy" id="27835"/>
    <lineage>
        <taxon>Eukaryota</taxon>
        <taxon>Metazoa</taxon>
        <taxon>Ecdysozoa</taxon>
        <taxon>Nematoda</taxon>
        <taxon>Chromadorea</taxon>
        <taxon>Rhabditida</taxon>
        <taxon>Rhabditina</taxon>
        <taxon>Rhabditomorpha</taxon>
        <taxon>Strongyloidea</taxon>
        <taxon>Heligmosomidae</taxon>
        <taxon>Nippostrongylus</taxon>
    </lineage>
</organism>
<evidence type="ECO:0000313" key="4">
    <source>
        <dbReference type="WBParaSite" id="NBR_0001532401-mRNA-1"/>
    </source>
</evidence>
<evidence type="ECO:0000313" key="2">
    <source>
        <dbReference type="EMBL" id="VDL78919.1"/>
    </source>
</evidence>
<name>A0A0N4YF16_NIPBR</name>
<dbReference type="AlphaFoldDB" id="A0A0N4YF16"/>
<keyword evidence="3" id="KW-1185">Reference proteome</keyword>
<proteinExistence type="predicted"/>
<sequence length="119" mass="11931">MFSSFFNSAKDVLAEAAANSSNGYNGNAQPQPSQPLPSAQGGNSGADLLGGLLQAVGKSLSDGGQQAPQQPPQPAQGNVSQAKSGQGLNLSPEDMALISKGLGAIARLTATRIGLELLD</sequence>
<evidence type="ECO:0000313" key="3">
    <source>
        <dbReference type="Proteomes" id="UP000271162"/>
    </source>
</evidence>
<reference evidence="2 3" key="2">
    <citation type="submission" date="2018-11" db="EMBL/GenBank/DDBJ databases">
        <authorList>
            <consortium name="Pathogen Informatics"/>
        </authorList>
    </citation>
    <scope>NUCLEOTIDE SEQUENCE [LARGE SCALE GENOMIC DNA]</scope>
</reference>
<dbReference type="OMA" id="LINNCFY"/>
<gene>
    <name evidence="2" type="ORF">NBR_LOCUS15325</name>
</gene>
<accession>A0A0N4YF16</accession>